<evidence type="ECO:0000313" key="7">
    <source>
        <dbReference type="EMBL" id="MFB9712714.1"/>
    </source>
</evidence>
<reference evidence="7 8" key="1">
    <citation type="submission" date="2024-09" db="EMBL/GenBank/DDBJ databases">
        <authorList>
            <person name="Sun Q."/>
            <person name="Mori K."/>
        </authorList>
    </citation>
    <scope>NUCLEOTIDE SEQUENCE [LARGE SCALE GENOMIC DNA]</scope>
    <source>
        <strain evidence="7 8">JCM 13519</strain>
    </source>
</reference>
<dbReference type="CDD" id="cd07729">
    <property type="entry name" value="AHL_lactonase_MBL-fold"/>
    <property type="match status" value="1"/>
</dbReference>
<dbReference type="InterPro" id="IPR036866">
    <property type="entry name" value="RibonucZ/Hydroxyglut_hydro"/>
</dbReference>
<evidence type="ECO:0000256" key="3">
    <source>
        <dbReference type="ARBA" id="ARBA00022723"/>
    </source>
</evidence>
<dbReference type="EMBL" id="JBHMBH010000006">
    <property type="protein sequence ID" value="MFB9712714.1"/>
    <property type="molecule type" value="Genomic_DNA"/>
</dbReference>
<feature type="domain" description="Metallo-beta-lactamase" evidence="6">
    <location>
        <begin position="41"/>
        <end position="242"/>
    </location>
</feature>
<evidence type="ECO:0000259" key="6">
    <source>
        <dbReference type="SMART" id="SM00849"/>
    </source>
</evidence>
<evidence type="ECO:0000313" key="8">
    <source>
        <dbReference type="Proteomes" id="UP001589536"/>
    </source>
</evidence>
<gene>
    <name evidence="7" type="ORF">ACFFPI_00895</name>
</gene>
<keyword evidence="5" id="KW-0862">Zinc</keyword>
<comment type="caution">
    <text evidence="7">The sequence shown here is derived from an EMBL/GenBank/DDBJ whole genome shotgun (WGS) entry which is preliminary data.</text>
</comment>
<accession>A0ABV5UMS4</accession>
<keyword evidence="8" id="KW-1185">Reference proteome</keyword>
<dbReference type="InterPro" id="IPR051013">
    <property type="entry name" value="MBL_superfamily_lactonases"/>
</dbReference>
<dbReference type="Pfam" id="PF00753">
    <property type="entry name" value="Lactamase_B"/>
    <property type="match status" value="1"/>
</dbReference>
<dbReference type="SMART" id="SM00849">
    <property type="entry name" value="Lactamase_B"/>
    <property type="match status" value="1"/>
</dbReference>
<keyword evidence="3" id="KW-0479">Metal-binding</keyword>
<proteinExistence type="inferred from homology"/>
<keyword evidence="4" id="KW-0378">Hydrolase</keyword>
<evidence type="ECO:0000256" key="2">
    <source>
        <dbReference type="ARBA" id="ARBA00007749"/>
    </source>
</evidence>
<comment type="cofactor">
    <cofactor evidence="1">
        <name>Zn(2+)</name>
        <dbReference type="ChEBI" id="CHEBI:29105"/>
    </cofactor>
</comment>
<dbReference type="InterPro" id="IPR001279">
    <property type="entry name" value="Metallo-B-lactamas"/>
</dbReference>
<organism evidence="7 8">
    <name type="scientific">Arthrobacter methylotrophus</name>
    <dbReference type="NCBI Taxonomy" id="121291"/>
    <lineage>
        <taxon>Bacteria</taxon>
        <taxon>Bacillati</taxon>
        <taxon>Actinomycetota</taxon>
        <taxon>Actinomycetes</taxon>
        <taxon>Micrococcales</taxon>
        <taxon>Micrococcaceae</taxon>
        <taxon>Arthrobacter</taxon>
    </lineage>
</organism>
<comment type="similarity">
    <text evidence="2">Belongs to the metallo-beta-lactamase superfamily.</text>
</comment>
<evidence type="ECO:0000256" key="5">
    <source>
        <dbReference type="ARBA" id="ARBA00022833"/>
    </source>
</evidence>
<dbReference type="PANTHER" id="PTHR42978:SF7">
    <property type="entry name" value="METALLO-HYDROLASE RV2300C-RELATED"/>
    <property type="match status" value="1"/>
</dbReference>
<evidence type="ECO:0000256" key="4">
    <source>
        <dbReference type="ARBA" id="ARBA00022801"/>
    </source>
</evidence>
<dbReference type="SUPFAM" id="SSF56281">
    <property type="entry name" value="Metallo-hydrolase/oxidoreductase"/>
    <property type="match status" value="1"/>
</dbReference>
<dbReference type="Proteomes" id="UP001589536">
    <property type="component" value="Unassembled WGS sequence"/>
</dbReference>
<protein>
    <submittedName>
        <fullName evidence="7">N-acyl homoserine lactonase family protein</fullName>
    </submittedName>
</protein>
<dbReference type="Gene3D" id="3.60.15.10">
    <property type="entry name" value="Ribonuclease Z/Hydroxyacylglutathione hydrolase-like"/>
    <property type="match status" value="1"/>
</dbReference>
<dbReference type="RefSeq" id="WP_345049771.1">
    <property type="nucleotide sequence ID" value="NZ_BAABED010000001.1"/>
</dbReference>
<sequence>MTIQANAFAVYAIRFASRDASLRKEHFYRGDPCGDESLPIDYFVWVIVGRGTTVLVDAGFTREVAERRGNRTFLQPPAETMRQLGIATDSVKNIILTHLHYDHTGHLPDFPSAQVHLQRTELDYWTGPYARRGENPHLIEPGDLAYVKEQLKNGKVTLVDGDAEIVPGVEVHRVGGHTQGLQVVAVATEGGTLVLASDATHFYANIDEDRPYSIVDHLPSMYDAFDWIKMTASVPEFIIPGHDPLVLERFPAVPGLEGVAVRLA</sequence>
<dbReference type="PANTHER" id="PTHR42978">
    <property type="entry name" value="QUORUM-QUENCHING LACTONASE YTNP-RELATED-RELATED"/>
    <property type="match status" value="1"/>
</dbReference>
<name>A0ABV5UMS4_9MICC</name>
<evidence type="ECO:0000256" key="1">
    <source>
        <dbReference type="ARBA" id="ARBA00001947"/>
    </source>
</evidence>